<accession>A0ABU1TMB9</accession>
<dbReference type="EMBL" id="JAVDVI010000004">
    <property type="protein sequence ID" value="MDR6967114.1"/>
    <property type="molecule type" value="Genomic_DNA"/>
</dbReference>
<evidence type="ECO:0000256" key="1">
    <source>
        <dbReference type="SAM" id="Phobius"/>
    </source>
</evidence>
<sequence length="139" mass="16152">MNDFNLDKEPKIGTGFKTPEGYFDDFQLKMMQHLPVQEPKVIPLFARRRTWMMSAVAVLVLALMVPVYFNYTSNNGEIDAVSMENYLAYQSNISQYDLINLLDSEDIQSLDMDLALEDKTIEDILTTNNNFENYIYENE</sequence>
<keyword evidence="1" id="KW-1133">Transmembrane helix</keyword>
<dbReference type="Proteomes" id="UP001255185">
    <property type="component" value="Unassembled WGS sequence"/>
</dbReference>
<evidence type="ECO:0000313" key="2">
    <source>
        <dbReference type="EMBL" id="MDR6967114.1"/>
    </source>
</evidence>
<name>A0ABU1TMB9_9FLAO</name>
<dbReference type="RefSeq" id="WP_310025088.1">
    <property type="nucleotide sequence ID" value="NZ_JAVDVI010000004.1"/>
</dbReference>
<comment type="caution">
    <text evidence="2">The sequence shown here is derived from an EMBL/GenBank/DDBJ whole genome shotgun (WGS) entry which is preliminary data.</text>
</comment>
<keyword evidence="1" id="KW-0472">Membrane</keyword>
<gene>
    <name evidence="2" type="ORF">J2X31_001121</name>
</gene>
<keyword evidence="3" id="KW-1185">Reference proteome</keyword>
<keyword evidence="1" id="KW-0812">Transmembrane</keyword>
<proteinExistence type="predicted"/>
<protein>
    <submittedName>
        <fullName evidence="2">Uncharacterized protein</fullName>
    </submittedName>
</protein>
<reference evidence="2 3" key="1">
    <citation type="submission" date="2023-07" db="EMBL/GenBank/DDBJ databases">
        <title>Sorghum-associated microbial communities from plants grown in Nebraska, USA.</title>
        <authorList>
            <person name="Schachtman D."/>
        </authorList>
    </citation>
    <scope>NUCLEOTIDE SEQUENCE [LARGE SCALE GENOMIC DNA]</scope>
    <source>
        <strain evidence="2 3">3773</strain>
    </source>
</reference>
<feature type="transmembrane region" description="Helical" evidence="1">
    <location>
        <begin position="50"/>
        <end position="69"/>
    </location>
</feature>
<organism evidence="2 3">
    <name type="scientific">Flavobacterium arsenatis</name>
    <dbReference type="NCBI Taxonomy" id="1484332"/>
    <lineage>
        <taxon>Bacteria</taxon>
        <taxon>Pseudomonadati</taxon>
        <taxon>Bacteroidota</taxon>
        <taxon>Flavobacteriia</taxon>
        <taxon>Flavobacteriales</taxon>
        <taxon>Flavobacteriaceae</taxon>
        <taxon>Flavobacterium</taxon>
    </lineage>
</organism>
<evidence type="ECO:0000313" key="3">
    <source>
        <dbReference type="Proteomes" id="UP001255185"/>
    </source>
</evidence>